<dbReference type="NCBIfam" id="TIGR03725">
    <property type="entry name" value="T6A_YeaZ"/>
    <property type="match status" value="1"/>
</dbReference>
<evidence type="ECO:0000313" key="5">
    <source>
        <dbReference type="EMBL" id="ASG67826.1"/>
    </source>
</evidence>
<dbReference type="InterPro" id="IPR000905">
    <property type="entry name" value="Gcp-like_dom"/>
</dbReference>
<evidence type="ECO:0000259" key="4">
    <source>
        <dbReference type="Pfam" id="PF00814"/>
    </source>
</evidence>
<evidence type="ECO:0000256" key="2">
    <source>
        <dbReference type="ARBA" id="ARBA00019012"/>
    </source>
</evidence>
<name>A0ABM6LYS1_9GAMM</name>
<dbReference type="InterPro" id="IPR022496">
    <property type="entry name" value="T6A_TsaB"/>
</dbReference>
<dbReference type="Pfam" id="PF00814">
    <property type="entry name" value="TsaD"/>
    <property type="match status" value="1"/>
</dbReference>
<sequence>MNFLVLDTSSRYCSVVLSVAGKVYNDTREIPRQHNKYLLKMVRSVFEKADVDKKALDFIAYGIGPGSFVGVRLAAAVCQGFAVGLDIPIIGFSSMFAIAKSTEINSENIAVILDARMGDFYLGLYNVNKDEIVSEDVYKLEDYSKSLYLGYSLVGDCIYELNVENYDFKLDVGNVVDYVFRLYVEQRSQVKLTQEVFPVYLRGTSHWKTKE</sequence>
<evidence type="ECO:0000256" key="1">
    <source>
        <dbReference type="ARBA" id="ARBA00010493"/>
    </source>
</evidence>
<comment type="similarity">
    <text evidence="1">Belongs to the KAE1 / TsaD family. TsaB subfamily.</text>
</comment>
<gene>
    <name evidence="5" type="primary">tsaB</name>
    <name evidence="5" type="ORF">CDV26_04975</name>
</gene>
<evidence type="ECO:0000313" key="6">
    <source>
        <dbReference type="Proteomes" id="UP000249910"/>
    </source>
</evidence>
<evidence type="ECO:0000256" key="3">
    <source>
        <dbReference type="ARBA" id="ARBA00032446"/>
    </source>
</evidence>
<dbReference type="CDD" id="cd24032">
    <property type="entry name" value="ASKHA_NBD_TsaB"/>
    <property type="match status" value="1"/>
</dbReference>
<dbReference type="Proteomes" id="UP000249910">
    <property type="component" value="Chromosome"/>
</dbReference>
<dbReference type="RefSeq" id="WP_088772346.1">
    <property type="nucleotide sequence ID" value="NZ_CP022132.1"/>
</dbReference>
<reference evidence="5 6" key="1">
    <citation type="submission" date="2017-06" db="EMBL/GenBank/DDBJ databases">
        <title>Complete genome of Francisella halioticida.</title>
        <authorList>
            <person name="Sjodin A."/>
        </authorList>
    </citation>
    <scope>NUCLEOTIDE SEQUENCE [LARGE SCALE GENOMIC DNA]</scope>
    <source>
        <strain evidence="5 6">DSM 23729</strain>
    </source>
</reference>
<dbReference type="PANTHER" id="PTHR11735">
    <property type="entry name" value="TRNA N6-ADENOSINE THREONYLCARBAMOYLTRANSFERASE"/>
    <property type="match status" value="1"/>
</dbReference>
<feature type="domain" description="Gcp-like" evidence="4">
    <location>
        <begin position="31"/>
        <end position="148"/>
    </location>
</feature>
<dbReference type="PANTHER" id="PTHR11735:SF11">
    <property type="entry name" value="TRNA THREONYLCARBAMOYLADENOSINE BIOSYNTHESIS PROTEIN TSAB"/>
    <property type="match status" value="1"/>
</dbReference>
<accession>A0ABM6LYS1</accession>
<dbReference type="SUPFAM" id="SSF53067">
    <property type="entry name" value="Actin-like ATPase domain"/>
    <property type="match status" value="1"/>
</dbReference>
<dbReference type="InterPro" id="IPR043129">
    <property type="entry name" value="ATPase_NBD"/>
</dbReference>
<dbReference type="EMBL" id="CP022132">
    <property type="protein sequence ID" value="ASG67826.1"/>
    <property type="molecule type" value="Genomic_DNA"/>
</dbReference>
<protein>
    <recommendedName>
        <fullName evidence="2">tRNA threonylcarbamoyladenosine biosynthesis protein TsaB</fullName>
    </recommendedName>
    <alternativeName>
        <fullName evidence="3">t(6)A37 threonylcarbamoyladenosine biosynthesis protein TsaB</fullName>
    </alternativeName>
</protein>
<organism evidence="5 6">
    <name type="scientific">Francisella halioticida</name>
    <dbReference type="NCBI Taxonomy" id="549298"/>
    <lineage>
        <taxon>Bacteria</taxon>
        <taxon>Pseudomonadati</taxon>
        <taxon>Pseudomonadota</taxon>
        <taxon>Gammaproteobacteria</taxon>
        <taxon>Thiotrichales</taxon>
        <taxon>Francisellaceae</taxon>
        <taxon>Francisella</taxon>
    </lineage>
</organism>
<dbReference type="Gene3D" id="3.30.420.40">
    <property type="match status" value="2"/>
</dbReference>
<proteinExistence type="inferred from homology"/>
<keyword evidence="6" id="KW-1185">Reference proteome</keyword>